<dbReference type="GO" id="GO:0004803">
    <property type="term" value="F:transposase activity"/>
    <property type="evidence" value="ECO:0007669"/>
    <property type="project" value="InterPro"/>
</dbReference>
<evidence type="ECO:0000313" key="3">
    <source>
        <dbReference type="Proteomes" id="UP000177996"/>
    </source>
</evidence>
<dbReference type="PANTHER" id="PTHR34322">
    <property type="entry name" value="TRANSPOSASE, Y1_TNP DOMAIN-CONTAINING"/>
    <property type="match status" value="1"/>
</dbReference>
<dbReference type="AlphaFoldDB" id="A0A1G2D332"/>
<evidence type="ECO:0000313" key="2">
    <source>
        <dbReference type="EMBL" id="OGZ08056.1"/>
    </source>
</evidence>
<organism evidence="2 3">
    <name type="scientific">Candidatus Lloydbacteria bacterium RIFCSPHIGHO2_02_FULL_50_13</name>
    <dbReference type="NCBI Taxonomy" id="1798661"/>
    <lineage>
        <taxon>Bacteria</taxon>
        <taxon>Candidatus Lloydiibacteriota</taxon>
    </lineage>
</organism>
<dbReference type="PANTHER" id="PTHR34322:SF2">
    <property type="entry name" value="TRANSPOSASE IS200-LIKE DOMAIN-CONTAINING PROTEIN"/>
    <property type="match status" value="1"/>
</dbReference>
<protein>
    <recommendedName>
        <fullName evidence="1">Transposase IS200-like domain-containing protein</fullName>
    </recommendedName>
</protein>
<accession>A0A1G2D332</accession>
<dbReference type="InterPro" id="IPR036515">
    <property type="entry name" value="Transposase_17_sf"/>
</dbReference>
<dbReference type="InterPro" id="IPR002686">
    <property type="entry name" value="Transposase_17"/>
</dbReference>
<comment type="caution">
    <text evidence="2">The sequence shown here is derived from an EMBL/GenBank/DDBJ whole genome shotgun (WGS) entry which is preliminary data.</text>
</comment>
<dbReference type="SUPFAM" id="SSF143422">
    <property type="entry name" value="Transposase IS200-like"/>
    <property type="match status" value="1"/>
</dbReference>
<dbReference type="Proteomes" id="UP000177996">
    <property type="component" value="Unassembled WGS sequence"/>
</dbReference>
<dbReference type="GO" id="GO:0006313">
    <property type="term" value="P:DNA transposition"/>
    <property type="evidence" value="ECO:0007669"/>
    <property type="project" value="InterPro"/>
</dbReference>
<dbReference type="SMART" id="SM01321">
    <property type="entry name" value="Y1_Tnp"/>
    <property type="match status" value="1"/>
</dbReference>
<feature type="domain" description="Transposase IS200-like" evidence="1">
    <location>
        <begin position="20"/>
        <end position="117"/>
    </location>
</feature>
<dbReference type="Gene3D" id="3.30.70.1290">
    <property type="entry name" value="Transposase IS200-like"/>
    <property type="match status" value="1"/>
</dbReference>
<reference evidence="2 3" key="1">
    <citation type="journal article" date="2016" name="Nat. Commun.">
        <title>Thousands of microbial genomes shed light on interconnected biogeochemical processes in an aquifer system.</title>
        <authorList>
            <person name="Anantharaman K."/>
            <person name="Brown C.T."/>
            <person name="Hug L.A."/>
            <person name="Sharon I."/>
            <person name="Castelle C.J."/>
            <person name="Probst A.J."/>
            <person name="Thomas B.C."/>
            <person name="Singh A."/>
            <person name="Wilkins M.J."/>
            <person name="Karaoz U."/>
            <person name="Brodie E.L."/>
            <person name="Williams K.H."/>
            <person name="Hubbard S.S."/>
            <person name="Banfield J.F."/>
        </authorList>
    </citation>
    <scope>NUCLEOTIDE SEQUENCE [LARGE SCALE GENOMIC DNA]</scope>
</reference>
<evidence type="ECO:0000259" key="1">
    <source>
        <dbReference type="SMART" id="SM01321"/>
    </source>
</evidence>
<dbReference type="Pfam" id="PF01797">
    <property type="entry name" value="Y1_Tnp"/>
    <property type="match status" value="1"/>
</dbReference>
<dbReference type="EMBL" id="MHLL01000044">
    <property type="protein sequence ID" value="OGZ08056.1"/>
    <property type="molecule type" value="Genomic_DNA"/>
</dbReference>
<name>A0A1G2D332_9BACT</name>
<sequence>MRHADSARFIRLLYLANGTEPYKYERLKEKALTEIDRGKAIVAIGAYVLMPNHFHLLAREIVDGGISTFMEKLATGYSSYFNKRHERVGPLFQGRFKAQHIGRDEHLKYLYAYIHLNPVKLIDPKWKEKKIFNQKKAEAYLNTYTYSSFLDYGGEKREEAAILTKGEFPDYFTDHLGFKDFIKDWLAYGEFDEPV</sequence>
<dbReference type="GO" id="GO:0003677">
    <property type="term" value="F:DNA binding"/>
    <property type="evidence" value="ECO:0007669"/>
    <property type="project" value="InterPro"/>
</dbReference>
<dbReference type="STRING" id="1798661.A3D65_04610"/>
<gene>
    <name evidence="2" type="ORF">A3D65_04610</name>
</gene>
<proteinExistence type="predicted"/>